<evidence type="ECO:0000256" key="4">
    <source>
        <dbReference type="ARBA" id="ARBA00022807"/>
    </source>
</evidence>
<accession>A0A4Y3R692</accession>
<keyword evidence="6" id="KW-0732">Signal</keyword>
<keyword evidence="4" id="KW-0788">Thiol protease</keyword>
<evidence type="ECO:0000256" key="6">
    <source>
        <dbReference type="SAM" id="SignalP"/>
    </source>
</evidence>
<evidence type="ECO:0000259" key="7">
    <source>
        <dbReference type="PROSITE" id="PS51935"/>
    </source>
</evidence>
<feature type="domain" description="NlpC/P60" evidence="7">
    <location>
        <begin position="217"/>
        <end position="331"/>
    </location>
</feature>
<dbReference type="PROSITE" id="PS51935">
    <property type="entry name" value="NLPC_P60"/>
    <property type="match status" value="1"/>
</dbReference>
<dbReference type="GO" id="GO:0006508">
    <property type="term" value="P:proteolysis"/>
    <property type="evidence" value="ECO:0007669"/>
    <property type="project" value="UniProtKB-KW"/>
</dbReference>
<evidence type="ECO:0000313" key="9">
    <source>
        <dbReference type="Proteomes" id="UP000319210"/>
    </source>
</evidence>
<evidence type="ECO:0000256" key="1">
    <source>
        <dbReference type="ARBA" id="ARBA00007074"/>
    </source>
</evidence>
<evidence type="ECO:0000313" key="8">
    <source>
        <dbReference type="EMBL" id="GEB52273.1"/>
    </source>
</evidence>
<feature type="compositionally biased region" description="Basic and acidic residues" evidence="5">
    <location>
        <begin position="186"/>
        <end position="200"/>
    </location>
</feature>
<dbReference type="InterPro" id="IPR038765">
    <property type="entry name" value="Papain-like_cys_pep_sf"/>
</dbReference>
<gene>
    <name evidence="8" type="ORF">SCA03_48240</name>
</gene>
<keyword evidence="3" id="KW-0378">Hydrolase</keyword>
<dbReference type="AlphaFoldDB" id="A0A4Y3R692"/>
<reference evidence="8 9" key="1">
    <citation type="submission" date="2019-06" db="EMBL/GenBank/DDBJ databases">
        <title>Whole genome shotgun sequence of Streptomyces cacaoi subsp. cacaoi NBRC 12748.</title>
        <authorList>
            <person name="Hosoyama A."/>
            <person name="Uohara A."/>
            <person name="Ohji S."/>
            <person name="Ichikawa N."/>
        </authorList>
    </citation>
    <scope>NUCLEOTIDE SEQUENCE [LARGE SCALE GENOMIC DNA]</scope>
    <source>
        <strain evidence="8 9">NBRC 12748</strain>
    </source>
</reference>
<proteinExistence type="inferred from homology"/>
<feature type="chain" id="PRO_5021343682" description="NlpC/P60 domain-containing protein" evidence="6">
    <location>
        <begin position="22"/>
        <end position="331"/>
    </location>
</feature>
<evidence type="ECO:0000256" key="3">
    <source>
        <dbReference type="ARBA" id="ARBA00022801"/>
    </source>
</evidence>
<keyword evidence="9" id="KW-1185">Reference proteome</keyword>
<dbReference type="GO" id="GO:0008234">
    <property type="term" value="F:cysteine-type peptidase activity"/>
    <property type="evidence" value="ECO:0007669"/>
    <property type="project" value="UniProtKB-KW"/>
</dbReference>
<dbReference type="Pfam" id="PF00877">
    <property type="entry name" value="NLPC_P60"/>
    <property type="match status" value="1"/>
</dbReference>
<feature type="compositionally biased region" description="Low complexity" evidence="5">
    <location>
        <begin position="1"/>
        <end position="21"/>
    </location>
</feature>
<comment type="caution">
    <text evidence="8">The sequence shown here is derived from an EMBL/GenBank/DDBJ whole genome shotgun (WGS) entry which is preliminary data.</text>
</comment>
<dbReference type="Proteomes" id="UP000319210">
    <property type="component" value="Unassembled WGS sequence"/>
</dbReference>
<protein>
    <recommendedName>
        <fullName evidence="7">NlpC/P60 domain-containing protein</fullName>
    </recommendedName>
</protein>
<dbReference type="PANTHER" id="PTHR47359">
    <property type="entry name" value="PEPTIDOGLYCAN DL-ENDOPEPTIDASE CWLO"/>
    <property type="match status" value="1"/>
</dbReference>
<comment type="similarity">
    <text evidence="1">Belongs to the peptidase C40 family.</text>
</comment>
<dbReference type="InterPro" id="IPR051794">
    <property type="entry name" value="PG_Endopeptidase_C40"/>
</dbReference>
<sequence length="331" mass="34577">MLSAAAAGAAAALTPAMPAGAEPADEKPTAASVNSRIDGLYEQAERATEKYNGVAERAGALRRQVEHAQERVARGQSRVNRLRDALGGVAGAQYRAGAIDPSVALILTEDPDSYLEKAAALDRIGSRQALRLGQLRAAQRGLAQERSEAAGKLARLDSLQHTLREHKKDVRKKLAAARRLLNSLTADERRERASRDGDRGHGKKAKSPVPSGASASSGRAAAAVAAAKSAVGSPYVWGASGPSSFDCSGLTQWAYGKAGTAIPRTSQAQRSAGRQVPLSEARPGDLVIYRDDASHVGMYVGGGQVVHAPHPGASVRYDPVGMMPVSAVTRP</sequence>
<dbReference type="EMBL" id="BJMM01000029">
    <property type="protein sequence ID" value="GEB52273.1"/>
    <property type="molecule type" value="Genomic_DNA"/>
</dbReference>
<dbReference type="SUPFAM" id="SSF54001">
    <property type="entry name" value="Cysteine proteinases"/>
    <property type="match status" value="1"/>
</dbReference>
<feature type="region of interest" description="Disordered" evidence="5">
    <location>
        <begin position="185"/>
        <end position="215"/>
    </location>
</feature>
<feature type="region of interest" description="Disordered" evidence="5">
    <location>
        <begin position="1"/>
        <end position="36"/>
    </location>
</feature>
<dbReference type="InterPro" id="IPR000064">
    <property type="entry name" value="NLP_P60_dom"/>
</dbReference>
<evidence type="ECO:0000256" key="2">
    <source>
        <dbReference type="ARBA" id="ARBA00022670"/>
    </source>
</evidence>
<name>A0A4Y3R692_STRCI</name>
<keyword evidence="2" id="KW-0645">Protease</keyword>
<feature type="signal peptide" evidence="6">
    <location>
        <begin position="1"/>
        <end position="21"/>
    </location>
</feature>
<dbReference type="Gene3D" id="3.90.1720.10">
    <property type="entry name" value="endopeptidase domain like (from Nostoc punctiforme)"/>
    <property type="match status" value="1"/>
</dbReference>
<organism evidence="8 9">
    <name type="scientific">Streptomyces cacaoi</name>
    <dbReference type="NCBI Taxonomy" id="1898"/>
    <lineage>
        <taxon>Bacteria</taxon>
        <taxon>Bacillati</taxon>
        <taxon>Actinomycetota</taxon>
        <taxon>Actinomycetes</taxon>
        <taxon>Kitasatosporales</taxon>
        <taxon>Streptomycetaceae</taxon>
        <taxon>Streptomyces</taxon>
    </lineage>
</organism>
<evidence type="ECO:0000256" key="5">
    <source>
        <dbReference type="SAM" id="MobiDB-lite"/>
    </source>
</evidence>
<dbReference type="PANTHER" id="PTHR47359:SF3">
    <property type="entry name" value="NLP_P60 DOMAIN-CONTAINING PROTEIN-RELATED"/>
    <property type="match status" value="1"/>
</dbReference>